<dbReference type="InterPro" id="IPR008969">
    <property type="entry name" value="CarboxyPept-like_regulatory"/>
</dbReference>
<gene>
    <name evidence="9" type="ORF">FGG15_17670</name>
</gene>
<dbReference type="InterPro" id="IPR023997">
    <property type="entry name" value="TonB-dep_OMP_SusC/RagA_CS"/>
</dbReference>
<evidence type="ECO:0000256" key="6">
    <source>
        <dbReference type="ARBA" id="ARBA00023237"/>
    </source>
</evidence>
<keyword evidence="5 7" id="KW-0472">Membrane</keyword>
<keyword evidence="10" id="KW-1185">Reference proteome</keyword>
<evidence type="ECO:0000256" key="7">
    <source>
        <dbReference type="PROSITE-ProRule" id="PRU01360"/>
    </source>
</evidence>
<comment type="caution">
    <text evidence="9">The sequence shown here is derived from an EMBL/GenBank/DDBJ whole genome shotgun (WGS) entry which is preliminary data.</text>
</comment>
<name>A0ABY2WHI3_9FLAO</name>
<dbReference type="Pfam" id="PF07715">
    <property type="entry name" value="Plug"/>
    <property type="match status" value="1"/>
</dbReference>
<dbReference type="Gene3D" id="2.170.130.10">
    <property type="entry name" value="TonB-dependent receptor, plug domain"/>
    <property type="match status" value="1"/>
</dbReference>
<comment type="similarity">
    <text evidence="7">Belongs to the TonB-dependent receptor family.</text>
</comment>
<evidence type="ECO:0000256" key="4">
    <source>
        <dbReference type="ARBA" id="ARBA00022692"/>
    </source>
</evidence>
<dbReference type="Proteomes" id="UP000751614">
    <property type="component" value="Unassembled WGS sequence"/>
</dbReference>
<dbReference type="InterPro" id="IPR039426">
    <property type="entry name" value="TonB-dep_rcpt-like"/>
</dbReference>
<evidence type="ECO:0000313" key="10">
    <source>
        <dbReference type="Proteomes" id="UP000751614"/>
    </source>
</evidence>
<dbReference type="EMBL" id="VCNI01000003">
    <property type="protein sequence ID" value="TMU51048.1"/>
    <property type="molecule type" value="Genomic_DNA"/>
</dbReference>
<evidence type="ECO:0000256" key="1">
    <source>
        <dbReference type="ARBA" id="ARBA00004571"/>
    </source>
</evidence>
<dbReference type="NCBIfam" id="TIGR04057">
    <property type="entry name" value="SusC_RagA_signa"/>
    <property type="match status" value="1"/>
</dbReference>
<evidence type="ECO:0000256" key="2">
    <source>
        <dbReference type="ARBA" id="ARBA00022448"/>
    </source>
</evidence>
<reference evidence="9 10" key="1">
    <citation type="submission" date="2019-05" db="EMBL/GenBank/DDBJ databases">
        <title>Flagellimonas sp. AsT0115, sp. nov., isolated from a marine red algae, Asparagopsis taxiformis.</title>
        <authorList>
            <person name="Kim J."/>
            <person name="Jeong S.E."/>
            <person name="Jeon C.O."/>
        </authorList>
    </citation>
    <scope>NUCLEOTIDE SEQUENCE [LARGE SCALE GENOMIC DNA]</scope>
    <source>
        <strain evidence="9 10">AsT0115</strain>
    </source>
</reference>
<dbReference type="SUPFAM" id="SSF56935">
    <property type="entry name" value="Porins"/>
    <property type="match status" value="1"/>
</dbReference>
<dbReference type="NCBIfam" id="TIGR04056">
    <property type="entry name" value="OMP_RagA_SusC"/>
    <property type="match status" value="1"/>
</dbReference>
<keyword evidence="2 7" id="KW-0813">Transport</keyword>
<evidence type="ECO:0000256" key="3">
    <source>
        <dbReference type="ARBA" id="ARBA00022452"/>
    </source>
</evidence>
<protein>
    <submittedName>
        <fullName evidence="9">SusC/RagA family TonB-linked outer membrane protein</fullName>
    </submittedName>
</protein>
<dbReference type="InterPro" id="IPR037066">
    <property type="entry name" value="Plug_dom_sf"/>
</dbReference>
<proteinExistence type="inferred from homology"/>
<dbReference type="Gene3D" id="2.60.40.1120">
    <property type="entry name" value="Carboxypeptidase-like, regulatory domain"/>
    <property type="match status" value="1"/>
</dbReference>
<comment type="subcellular location">
    <subcellularLocation>
        <location evidence="1 7">Cell outer membrane</location>
        <topology evidence="1 7">Multi-pass membrane protein</topology>
    </subcellularLocation>
</comment>
<dbReference type="SUPFAM" id="SSF49464">
    <property type="entry name" value="Carboxypeptidase regulatory domain-like"/>
    <property type="match status" value="1"/>
</dbReference>
<evidence type="ECO:0000313" key="9">
    <source>
        <dbReference type="EMBL" id="TMU51048.1"/>
    </source>
</evidence>
<dbReference type="InterPro" id="IPR012910">
    <property type="entry name" value="Plug_dom"/>
</dbReference>
<evidence type="ECO:0000256" key="5">
    <source>
        <dbReference type="ARBA" id="ARBA00023136"/>
    </source>
</evidence>
<sequence length="1222" mass="133838">MLNHNNAIKSMKKTTNSGVPLWGIPKFDLKMKLTTILVIVSFFQIQASTYSQTTKISLDLTQVRVEKVLDEIERNTDFKFLADTQEVNLGRIVSIKAKNERIKTILDRIFTDGNVVYSILGKQIVLKRNTLMQTDGNNPVVQRSISGTTVDADGQPLPGVNVIEKGTGNGTSTDFDGNYTINVSSDSATLVFSYVGFVTVEVPVENQTTINVTMKEDASQLDEVVVTALGIRKDAKALGYAVSKVDSERVLASGSPVNALQSLYGTASGVQVASTASGPTGGFKINIRNAVSFDQNSTTRPLIVVDGIPIYDQDTGITRNARTGRDNGTGINDINAEDIESMEILKGAKASVLYGSEGANGVILITTKSGSRSRGLGISASMTTTIEQSAFTPVLQDQYGTGRSASIDANDDQGFYINEVGERALDVNGPGFGPRYDPSVQLRWWDGSLRPWQPTRKDVFEQLFRTGSQRLLNVAVSSGGEKGSVRFAYTNMDYKPITRGGDYDRNTFSVNASYKLNDAISLKYVGNYFVTDNLNASFEGSADSQGSTSNLGGYTRDVDVDLLRRFLVTENGFNFFRGEDQQREFISTGRQTVVGSLWDWTQNESEFRRIHGIQSLTLDVTLSKVFSAQILAGIDNTDERSIYRGKLEDPSLIGPNSGSVFRDQNREIRRSYIQGTLNFDTTFNDWGISGLVGAIHRDNRFQTKGAERIGGFVIPNFFSFTNLPSGQQPNYINDNGHDVLYGVLGSVQVDWKDQIFIEAQARQDWSSILPPNNNSYFYPGLSTTWIASNSLNLPSFVKFLKLRTSWADVGRPGPLYFGNVNLGVSQSGNGFILSPPSSLPPIDAQFVQNLKPERKREFEAGLEAFLFENQRIGIDFSIYRANTYDQIMAITAPPGLGVNTVRVNAADVQNTGWELGLRTKPIFNKNFQWGLDMTFASAQTKVNGLTDDLTSQLLFERNGLNYVAEVGGEYGTIIQQQGFRNYINPSDDNDPNNGARIVENGGARYAYSRSSNRKVGKLLPDVTGGAFNRFSYKNFTLVANIDYSFGATFVSEAETYMLAAGVLRESLPFRDAATGGQAYYINDEGTRVAGTNPGTGATFNDGVILDGVRTDGTPNTQVVSAEDYYGSSYFSNGFFPEDRIFKSDYIALRNVSLDYRLPLIAQKMGLSEAVISVFANNVAYLYKAAPNSIPEASNGTGWSAGAFSTTALPLQRSLGLSLRVKL</sequence>
<dbReference type="Pfam" id="PF13715">
    <property type="entry name" value="CarbopepD_reg_2"/>
    <property type="match status" value="1"/>
</dbReference>
<dbReference type="InterPro" id="IPR023996">
    <property type="entry name" value="TonB-dep_OMP_SusC/RagA"/>
</dbReference>
<keyword evidence="6 7" id="KW-0998">Cell outer membrane</keyword>
<dbReference type="InterPro" id="IPR036942">
    <property type="entry name" value="Beta-barrel_TonB_sf"/>
</dbReference>
<evidence type="ECO:0000259" key="8">
    <source>
        <dbReference type="Pfam" id="PF07715"/>
    </source>
</evidence>
<organism evidence="9 10">
    <name type="scientific">Flagellimonas algicola</name>
    <dbReference type="NCBI Taxonomy" id="2583815"/>
    <lineage>
        <taxon>Bacteria</taxon>
        <taxon>Pseudomonadati</taxon>
        <taxon>Bacteroidota</taxon>
        <taxon>Flavobacteriia</taxon>
        <taxon>Flavobacteriales</taxon>
        <taxon>Flavobacteriaceae</taxon>
        <taxon>Flagellimonas</taxon>
    </lineage>
</organism>
<dbReference type="PROSITE" id="PS52016">
    <property type="entry name" value="TONB_DEPENDENT_REC_3"/>
    <property type="match status" value="1"/>
</dbReference>
<dbReference type="Gene3D" id="2.40.170.20">
    <property type="entry name" value="TonB-dependent receptor, beta-barrel domain"/>
    <property type="match status" value="1"/>
</dbReference>
<accession>A0ABY2WHI3</accession>
<feature type="domain" description="TonB-dependent receptor plug" evidence="8">
    <location>
        <begin position="238"/>
        <end position="362"/>
    </location>
</feature>
<keyword evidence="3 7" id="KW-1134">Transmembrane beta strand</keyword>
<keyword evidence="4 7" id="KW-0812">Transmembrane</keyword>